<evidence type="ECO:0000313" key="2">
    <source>
        <dbReference type="EMBL" id="GAV22922.1"/>
    </source>
</evidence>
<dbReference type="InterPro" id="IPR041633">
    <property type="entry name" value="Polbeta"/>
</dbReference>
<dbReference type="SUPFAM" id="SSF81301">
    <property type="entry name" value="Nucleotidyltransferase"/>
    <property type="match status" value="1"/>
</dbReference>
<dbReference type="AlphaFoldDB" id="A0A1L8CVJ0"/>
<dbReference type="Gene3D" id="3.30.460.10">
    <property type="entry name" value="Beta Polymerase, domain 2"/>
    <property type="match status" value="1"/>
</dbReference>
<dbReference type="OrthoDB" id="360741at2"/>
<name>A0A1L8CVJ0_9THEO</name>
<organism evidence="2 3">
    <name type="scientific">Carboxydothermus pertinax</name>
    <dbReference type="NCBI Taxonomy" id="870242"/>
    <lineage>
        <taxon>Bacteria</taxon>
        <taxon>Bacillati</taxon>
        <taxon>Bacillota</taxon>
        <taxon>Clostridia</taxon>
        <taxon>Thermoanaerobacterales</taxon>
        <taxon>Thermoanaerobacteraceae</taxon>
        <taxon>Carboxydothermus</taxon>
    </lineage>
</organism>
<dbReference type="EMBL" id="BDJK01000020">
    <property type="protein sequence ID" value="GAV22922.1"/>
    <property type="molecule type" value="Genomic_DNA"/>
</dbReference>
<keyword evidence="3" id="KW-1185">Reference proteome</keyword>
<dbReference type="Pfam" id="PF18765">
    <property type="entry name" value="Polbeta"/>
    <property type="match status" value="1"/>
</dbReference>
<sequence length="150" mass="17677">MIKYKKVDFKKVNKVFPDINNVFARYGSKIVVAYVFGSYRRGEIRPLSDIDLAVLLDRNLSKTERLEIQIELLDDLIEFLGTEEIDLIILNDVPLSMQYGVLKDKKILYYSDKEKLVDFETEVVKRYLDIKPLRDEFNREFIKKVGDYLG</sequence>
<dbReference type="STRING" id="870242.cpu_14320"/>
<comment type="caution">
    <text evidence="2">The sequence shown here is derived from an EMBL/GenBank/DDBJ whole genome shotgun (WGS) entry which is preliminary data.</text>
</comment>
<evidence type="ECO:0000259" key="1">
    <source>
        <dbReference type="Pfam" id="PF18765"/>
    </source>
</evidence>
<gene>
    <name evidence="2" type="ORF">cpu_14320</name>
</gene>
<dbReference type="InterPro" id="IPR043519">
    <property type="entry name" value="NT_sf"/>
</dbReference>
<protein>
    <submittedName>
        <fullName evidence="2">Nucleotidyltransferase</fullName>
    </submittedName>
</protein>
<dbReference type="Proteomes" id="UP000187485">
    <property type="component" value="Unassembled WGS sequence"/>
</dbReference>
<feature type="domain" description="Polymerase beta nucleotidyltransferase" evidence="1">
    <location>
        <begin position="19"/>
        <end position="114"/>
    </location>
</feature>
<proteinExistence type="predicted"/>
<reference evidence="3" key="1">
    <citation type="submission" date="2016-12" db="EMBL/GenBank/DDBJ databases">
        <title>Draft Genome Sequences od Carboxydothermus pertinax and islandicus, Hydrogenogenic Carboxydotrophic Bacteria.</title>
        <authorList>
            <person name="Fukuyama Y."/>
            <person name="Ohmae K."/>
            <person name="Yoneda Y."/>
            <person name="Yoshida T."/>
            <person name="Sako Y."/>
        </authorList>
    </citation>
    <scope>NUCLEOTIDE SEQUENCE [LARGE SCALE GENOMIC DNA]</scope>
    <source>
        <strain evidence="3">Ug1</strain>
    </source>
</reference>
<dbReference type="InterPro" id="IPR052930">
    <property type="entry name" value="TA_antitoxin_MntA"/>
</dbReference>
<dbReference type="RefSeq" id="WP_075859373.1">
    <property type="nucleotide sequence ID" value="NZ_BDJK01000020.1"/>
</dbReference>
<dbReference type="GO" id="GO:0016740">
    <property type="term" value="F:transferase activity"/>
    <property type="evidence" value="ECO:0007669"/>
    <property type="project" value="UniProtKB-KW"/>
</dbReference>
<dbReference type="CDD" id="cd05403">
    <property type="entry name" value="NT_KNTase_like"/>
    <property type="match status" value="1"/>
</dbReference>
<evidence type="ECO:0000313" key="3">
    <source>
        <dbReference type="Proteomes" id="UP000187485"/>
    </source>
</evidence>
<keyword evidence="2" id="KW-0808">Transferase</keyword>
<accession>A0A1L8CVJ0</accession>
<dbReference type="PANTHER" id="PTHR43852:SF3">
    <property type="entry name" value="NUCLEOTIDYLTRANSFERASE"/>
    <property type="match status" value="1"/>
</dbReference>
<dbReference type="PANTHER" id="PTHR43852">
    <property type="entry name" value="NUCLEOTIDYLTRANSFERASE"/>
    <property type="match status" value="1"/>
</dbReference>
<dbReference type="NCBIfam" id="NF047752">
    <property type="entry name" value="MntA_antitoxin"/>
    <property type="match status" value="1"/>
</dbReference>